<feature type="domain" description="Glycoside-hydrolase family GH114 TIM-barrel" evidence="5">
    <location>
        <begin position="84"/>
        <end position="322"/>
    </location>
</feature>
<organism evidence="6 7">
    <name type="scientific">Pochonia chlamydosporia 170</name>
    <dbReference type="NCBI Taxonomy" id="1380566"/>
    <lineage>
        <taxon>Eukaryota</taxon>
        <taxon>Fungi</taxon>
        <taxon>Dikarya</taxon>
        <taxon>Ascomycota</taxon>
        <taxon>Pezizomycotina</taxon>
        <taxon>Sordariomycetes</taxon>
        <taxon>Hypocreomycetidae</taxon>
        <taxon>Hypocreales</taxon>
        <taxon>Clavicipitaceae</taxon>
        <taxon>Pochonia</taxon>
    </lineage>
</organism>
<proteinExistence type="predicted"/>
<dbReference type="PANTHER" id="PTHR35273:SF2">
    <property type="entry name" value="ALPHA-GALACTOSIDASE"/>
    <property type="match status" value="1"/>
</dbReference>
<dbReference type="GO" id="GO:0004557">
    <property type="term" value="F:alpha-galactosidase activity"/>
    <property type="evidence" value="ECO:0007669"/>
    <property type="project" value="UniProtKB-EC"/>
</dbReference>
<protein>
    <recommendedName>
        <fullName evidence="2">alpha-galactosidase</fullName>
        <ecNumber evidence="2">3.2.1.22</ecNumber>
    </recommendedName>
</protein>
<evidence type="ECO:0000313" key="6">
    <source>
        <dbReference type="EMBL" id="OAQ58359.2"/>
    </source>
</evidence>
<dbReference type="InterPro" id="IPR013785">
    <property type="entry name" value="Aldolase_TIM"/>
</dbReference>
<reference evidence="6 7" key="1">
    <citation type="journal article" date="2016" name="PLoS Pathog.">
        <title>Biosynthesis of antibiotic leucinostatins in bio-control fungus Purpureocillium lilacinum and their inhibition on phytophthora revealed by genome mining.</title>
        <authorList>
            <person name="Wang G."/>
            <person name="Liu Z."/>
            <person name="Lin R."/>
            <person name="Li E."/>
            <person name="Mao Z."/>
            <person name="Ling J."/>
            <person name="Yang Y."/>
            <person name="Yin W.B."/>
            <person name="Xie B."/>
        </authorList>
    </citation>
    <scope>NUCLEOTIDE SEQUENCE [LARGE SCALE GENOMIC DNA]</scope>
    <source>
        <strain evidence="6">170</strain>
    </source>
</reference>
<name>A0A179EZM9_METCM</name>
<dbReference type="EMBL" id="LSBJ02000002">
    <property type="protein sequence ID" value="OAQ58359.2"/>
    <property type="molecule type" value="Genomic_DNA"/>
</dbReference>
<dbReference type="STRING" id="1380566.A0A179EZM9"/>
<dbReference type="KEGG" id="pchm:VFPPC_14841"/>
<dbReference type="PANTHER" id="PTHR35273">
    <property type="entry name" value="ALPHA-1,4 POLYGALACTOSAMINIDASE, PUTATIVE (AFU_ORTHOLOGUE AFUA_3G07890)-RELATED"/>
    <property type="match status" value="1"/>
</dbReference>
<keyword evidence="7" id="KW-1185">Reference proteome</keyword>
<dbReference type="AlphaFoldDB" id="A0A179EZM9"/>
<comment type="catalytic activity">
    <reaction evidence="1">
        <text>Hydrolysis of terminal, non-reducing alpha-D-galactose residues in alpha-D-galactosides, including galactose oligosaccharides, galactomannans and galactolipids.</text>
        <dbReference type="EC" id="3.2.1.22"/>
    </reaction>
</comment>
<evidence type="ECO:0000313" key="7">
    <source>
        <dbReference type="Proteomes" id="UP000078397"/>
    </source>
</evidence>
<keyword evidence="4" id="KW-1133">Transmembrane helix</keyword>
<gene>
    <name evidence="6" type="ORF">VFPPC_14841</name>
</gene>
<accession>A0A179EZM9</accession>
<evidence type="ECO:0000256" key="4">
    <source>
        <dbReference type="SAM" id="Phobius"/>
    </source>
</evidence>
<comment type="caution">
    <text evidence="6">The sequence shown here is derived from an EMBL/GenBank/DDBJ whole genome shotgun (WGS) entry which is preliminary data.</text>
</comment>
<dbReference type="Pfam" id="PF03537">
    <property type="entry name" value="Glyco_hydro_114"/>
    <property type="match status" value="1"/>
</dbReference>
<evidence type="ECO:0000256" key="1">
    <source>
        <dbReference type="ARBA" id="ARBA00001255"/>
    </source>
</evidence>
<feature type="region of interest" description="Disordered" evidence="3">
    <location>
        <begin position="54"/>
        <end position="74"/>
    </location>
</feature>
<evidence type="ECO:0000256" key="3">
    <source>
        <dbReference type="SAM" id="MobiDB-lite"/>
    </source>
</evidence>
<evidence type="ECO:0000256" key="2">
    <source>
        <dbReference type="ARBA" id="ARBA00012755"/>
    </source>
</evidence>
<dbReference type="OrthoDB" id="2108802at2759"/>
<keyword evidence="4" id="KW-0472">Membrane</keyword>
<keyword evidence="4" id="KW-0812">Transmembrane</keyword>
<dbReference type="EC" id="3.2.1.22" evidence="2"/>
<dbReference type="InterPro" id="IPR017853">
    <property type="entry name" value="GH"/>
</dbReference>
<dbReference type="Proteomes" id="UP000078397">
    <property type="component" value="Unassembled WGS sequence"/>
</dbReference>
<evidence type="ECO:0000259" key="5">
    <source>
        <dbReference type="Pfam" id="PF03537"/>
    </source>
</evidence>
<dbReference type="SUPFAM" id="SSF51445">
    <property type="entry name" value="(Trans)glycosidases"/>
    <property type="match status" value="1"/>
</dbReference>
<dbReference type="Gene3D" id="3.20.20.70">
    <property type="entry name" value="Aldolase class I"/>
    <property type="match status" value="1"/>
</dbReference>
<dbReference type="GeneID" id="28856603"/>
<dbReference type="InterPro" id="IPR004352">
    <property type="entry name" value="GH114_TIM-barrel"/>
</dbReference>
<sequence length="331" mass="35707">MASIDKTEADAATAGKQPKPSFLRSKKFLIGIAILIAVIVIALAVGLGVGLSGNRGDNEPDDKGPQTGPGINRTTIWKPEVGATWQIILRKPINLSADNGAITPDSKVYDLDLFDNTADTFLKLHKAGVNVICYFSAGSWEDWREDAGKFDKVDLGKDLDGWPGEKWLNVSSSSVRDIMKARIKLAASKGCMAIDPDNVDGYKNNNGLGLTSAQAADFVKFLASEAASYNMSTGLKNAADIIDDVLSVVQFSVNEQCIELAECESFARFIKAKKPVFNIEYPKGAPDGLTVQTVDEICSLKGNATGSDGFSKVIKKMNLDGWVQYCDGKRR</sequence>
<dbReference type="RefSeq" id="XP_022283950.1">
    <property type="nucleotide sequence ID" value="XM_022428935.1"/>
</dbReference>